<evidence type="ECO:0000256" key="1">
    <source>
        <dbReference type="ARBA" id="ARBA00004141"/>
    </source>
</evidence>
<dbReference type="PANTHER" id="PTHR11360">
    <property type="entry name" value="MONOCARBOXYLATE TRANSPORTER"/>
    <property type="match status" value="1"/>
</dbReference>
<feature type="transmembrane region" description="Helical" evidence="3">
    <location>
        <begin position="131"/>
        <end position="156"/>
    </location>
</feature>
<dbReference type="RefSeq" id="XP_036366792.1">
    <property type="nucleotide sequence ID" value="XM_036510899.1"/>
</dbReference>
<dbReference type="SUPFAM" id="SSF103473">
    <property type="entry name" value="MFS general substrate transporter"/>
    <property type="match status" value="1"/>
</dbReference>
<feature type="transmembrane region" description="Helical" evidence="3">
    <location>
        <begin position="196"/>
        <end position="216"/>
    </location>
</feature>
<keyword evidence="5" id="KW-1185">Reference proteome</keyword>
<evidence type="ECO:0000259" key="4">
    <source>
        <dbReference type="PROSITE" id="PS50850"/>
    </source>
</evidence>
<dbReference type="AlphaFoldDB" id="A0A6P7TAP1"/>
<reference evidence="6 7" key="1">
    <citation type="submission" date="2025-08" db="UniProtKB">
        <authorList>
            <consortium name="RefSeq"/>
        </authorList>
    </citation>
    <scope>IDENTIFICATION</scope>
</reference>
<keyword evidence="3" id="KW-0472">Membrane</keyword>
<feature type="domain" description="Major facilitator superfamily (MFS) profile" evidence="4">
    <location>
        <begin position="614"/>
        <end position="835"/>
    </location>
</feature>
<dbReference type="CDD" id="cd17352">
    <property type="entry name" value="MFS_MCT_SLC16"/>
    <property type="match status" value="1"/>
</dbReference>
<feature type="transmembrane region" description="Helical" evidence="3">
    <location>
        <begin position="105"/>
        <end position="125"/>
    </location>
</feature>
<dbReference type="Proteomes" id="UP000515154">
    <property type="component" value="Linkage group LG18"/>
</dbReference>
<feature type="transmembrane region" description="Helical" evidence="3">
    <location>
        <begin position="36"/>
        <end position="58"/>
    </location>
</feature>
<dbReference type="InterPro" id="IPR020846">
    <property type="entry name" value="MFS_dom"/>
</dbReference>
<comment type="subcellular location">
    <subcellularLocation>
        <location evidence="1">Membrane</location>
        <topology evidence="1">Multi-pass membrane protein</topology>
    </subcellularLocation>
</comment>
<dbReference type="KEGG" id="osn:115221363"/>
<dbReference type="InterPro" id="IPR036259">
    <property type="entry name" value="MFS_trans_sf"/>
</dbReference>
<evidence type="ECO:0000256" key="2">
    <source>
        <dbReference type="SAM" id="MobiDB-lite"/>
    </source>
</evidence>
<feature type="transmembrane region" description="Helical" evidence="3">
    <location>
        <begin position="741"/>
        <end position="760"/>
    </location>
</feature>
<feature type="transmembrane region" description="Helical" evidence="3">
    <location>
        <begin position="78"/>
        <end position="98"/>
    </location>
</feature>
<feature type="compositionally biased region" description="Basic and acidic residues" evidence="2">
    <location>
        <begin position="299"/>
        <end position="319"/>
    </location>
</feature>
<dbReference type="InterPro" id="IPR050327">
    <property type="entry name" value="Proton-linked_MCT"/>
</dbReference>
<name>A0A6P7TAP1_9MOLL</name>
<evidence type="ECO:0000313" key="6">
    <source>
        <dbReference type="RefSeq" id="XP_029647395.1"/>
    </source>
</evidence>
<evidence type="ECO:0000313" key="7">
    <source>
        <dbReference type="RefSeq" id="XP_036366792.1"/>
    </source>
</evidence>
<feature type="transmembrane region" description="Helical" evidence="3">
    <location>
        <begin position="651"/>
        <end position="673"/>
    </location>
</feature>
<feature type="region of interest" description="Disordered" evidence="2">
    <location>
        <begin position="293"/>
        <end position="417"/>
    </location>
</feature>
<feature type="transmembrane region" description="Helical" evidence="3">
    <location>
        <begin position="711"/>
        <end position="734"/>
    </location>
</feature>
<protein>
    <submittedName>
        <fullName evidence="6 7">Monocarboxylate transporter 7 isoform X1</fullName>
    </submittedName>
</protein>
<sequence>MGKNSKKNQNLSKPPVEIQHDDYVDAFIPTPPDGGWGWVIVFASLLSNVIVDGVAYSFGVFLDEFVTYFNESRSKTSLIGSVLAGTYLCAGPIVSAFTNRFGCRPVAVVGSFIGAFAFLLSTLSPNIDTMIIFYGGFGGFGLGLIYLPSIVSVGYYFDRRRAIATGIAVCGSGVGTFIFAPLGGYLLEQYDWKNSLYIIAGLILNGAVCAMLMRPLEVPRKKGLKKKVPPREKNMIDRIKEQTKRTRLDSEPSIVDDVKAIDATNSLFQKVQLAKLQREDQLNEDESELGSLPSTIFLKRQDSEQTRPKKLSLSDRGDTFSKSSTPTDLPKIVVHDPVSSKSPSPDSDTSVTNESAQNPQENTANSTRSLKKQDSETTNSTKSHSKRKSLQKRRESDEVSVTPSISTPVTPVTPEDCVINPEQFTDVNSSSHSKHHSTSNRLVVASLPNGLQTDTKDPSRPLLGDVHKNLVVKQNRDGTKEYWHRSSEFAGKFRGRRSSEQPCKSERRPSEFMLRFQRRFSEYPVRSNKELIIPKEDYARPLYRKDIFYSGSIVHIPQFQSQPDMTSYITSITTIPGMIPAEKTSLFWDFICIPKTAKDTLREMLDFSLLIDPAFGIICLGNILVFLGYFIPFVFLRDRATVELNIKPSNAAFLLSIIGITNTIGRVVTGFLADLRKVDSLLINNIALLVTGIATCLSLFCNNYATLCIYASVFGLFAAAFISLTSIIICDLLGLDKLTNAFGLLSLVRGISTIIGPPLAGAIYDSTKKYDSAFQMGGILIICGGLLHFILYIPPIAKRRHRIQREIITSPNEAVIDEKIEEELSDEEIEEVKSC</sequence>
<dbReference type="GO" id="GO:0008028">
    <property type="term" value="F:monocarboxylic acid transmembrane transporter activity"/>
    <property type="evidence" value="ECO:0007669"/>
    <property type="project" value="TreeGrafter"/>
</dbReference>
<accession>A0A6P7TAP1</accession>
<gene>
    <name evidence="6 7" type="primary">LOC115221363</name>
</gene>
<keyword evidence="3" id="KW-1133">Transmembrane helix</keyword>
<feature type="transmembrane region" description="Helical" evidence="3">
    <location>
        <begin position="607"/>
        <end position="631"/>
    </location>
</feature>
<evidence type="ECO:0000256" key="3">
    <source>
        <dbReference type="SAM" id="Phobius"/>
    </source>
</evidence>
<dbReference type="PROSITE" id="PS50850">
    <property type="entry name" value="MFS"/>
    <property type="match status" value="1"/>
</dbReference>
<proteinExistence type="predicted"/>
<feature type="transmembrane region" description="Helical" evidence="3">
    <location>
        <begin position="685"/>
        <end position="705"/>
    </location>
</feature>
<dbReference type="Gene3D" id="1.20.1250.20">
    <property type="entry name" value="MFS general substrate transporter like domains"/>
    <property type="match status" value="2"/>
</dbReference>
<feature type="transmembrane region" description="Helical" evidence="3">
    <location>
        <begin position="163"/>
        <end position="184"/>
    </location>
</feature>
<dbReference type="RefSeq" id="XP_029647395.1">
    <property type="nucleotide sequence ID" value="XM_029791535.2"/>
</dbReference>
<keyword evidence="3" id="KW-0812">Transmembrane</keyword>
<feature type="compositionally biased region" description="Low complexity" evidence="2">
    <location>
        <begin position="399"/>
        <end position="414"/>
    </location>
</feature>
<feature type="compositionally biased region" description="Low complexity" evidence="2">
    <location>
        <begin position="335"/>
        <end position="351"/>
    </location>
</feature>
<feature type="compositionally biased region" description="Polar residues" evidence="2">
    <location>
        <begin position="352"/>
        <end position="368"/>
    </location>
</feature>
<dbReference type="InterPro" id="IPR011701">
    <property type="entry name" value="MFS"/>
</dbReference>
<evidence type="ECO:0000313" key="5">
    <source>
        <dbReference type="Proteomes" id="UP000515154"/>
    </source>
</evidence>
<feature type="transmembrane region" description="Helical" evidence="3">
    <location>
        <begin position="772"/>
        <end position="793"/>
    </location>
</feature>
<dbReference type="PANTHER" id="PTHR11360:SF286">
    <property type="entry name" value="GH22266P"/>
    <property type="match status" value="1"/>
</dbReference>
<dbReference type="GO" id="GO:0016020">
    <property type="term" value="C:membrane"/>
    <property type="evidence" value="ECO:0007669"/>
    <property type="project" value="UniProtKB-SubCell"/>
</dbReference>
<organism evidence="5 6">
    <name type="scientific">Octopus sinensis</name>
    <name type="common">East Asian common octopus</name>
    <dbReference type="NCBI Taxonomy" id="2607531"/>
    <lineage>
        <taxon>Eukaryota</taxon>
        <taxon>Metazoa</taxon>
        <taxon>Spiralia</taxon>
        <taxon>Lophotrochozoa</taxon>
        <taxon>Mollusca</taxon>
        <taxon>Cephalopoda</taxon>
        <taxon>Coleoidea</taxon>
        <taxon>Octopodiformes</taxon>
        <taxon>Octopoda</taxon>
        <taxon>Incirrata</taxon>
        <taxon>Octopodidae</taxon>
        <taxon>Octopus</taxon>
    </lineage>
</organism>
<dbReference type="Pfam" id="PF07690">
    <property type="entry name" value="MFS_1"/>
    <property type="match status" value="2"/>
</dbReference>